<dbReference type="Proteomes" id="UP000824023">
    <property type="component" value="Unassembled WGS sequence"/>
</dbReference>
<reference evidence="1" key="1">
    <citation type="journal article" date="2021" name="PeerJ">
        <title>Extensive microbial diversity within the chicken gut microbiome revealed by metagenomics and culture.</title>
        <authorList>
            <person name="Gilroy R."/>
            <person name="Ravi A."/>
            <person name="Getino M."/>
            <person name="Pursley I."/>
            <person name="Horton D.L."/>
            <person name="Alikhan N.F."/>
            <person name="Baker D."/>
            <person name="Gharbi K."/>
            <person name="Hall N."/>
            <person name="Watson M."/>
            <person name="Adriaenssens E.M."/>
            <person name="Foster-Nyarko E."/>
            <person name="Jarju S."/>
            <person name="Secka A."/>
            <person name="Antonio M."/>
            <person name="Oren A."/>
            <person name="Chaudhuri R.R."/>
            <person name="La Ragione R."/>
            <person name="Hildebrand F."/>
            <person name="Pallen M.J."/>
        </authorList>
    </citation>
    <scope>NUCLEOTIDE SEQUENCE</scope>
    <source>
        <strain evidence="1">ChiHjej12B11-24981</strain>
    </source>
</reference>
<dbReference type="Pfam" id="PF19555">
    <property type="entry name" value="DUF6078"/>
    <property type="match status" value="1"/>
</dbReference>
<gene>
    <name evidence="1" type="ORF">H9819_08715</name>
</gene>
<evidence type="ECO:0000313" key="2">
    <source>
        <dbReference type="Proteomes" id="UP000824023"/>
    </source>
</evidence>
<organism evidence="1 2">
    <name type="scientific">Candidatus Bacteroides merdipullorum</name>
    <dbReference type="NCBI Taxonomy" id="2838474"/>
    <lineage>
        <taxon>Bacteria</taxon>
        <taxon>Pseudomonadati</taxon>
        <taxon>Bacteroidota</taxon>
        <taxon>Bacteroidia</taxon>
        <taxon>Bacteroidales</taxon>
        <taxon>Bacteroidaceae</taxon>
        <taxon>Bacteroides</taxon>
    </lineage>
</organism>
<evidence type="ECO:0000313" key="1">
    <source>
        <dbReference type="EMBL" id="HIZ02309.1"/>
    </source>
</evidence>
<accession>A0A9D2A6R6</accession>
<dbReference type="AlphaFoldDB" id="A0A9D2A6R6"/>
<proteinExistence type="predicted"/>
<dbReference type="EMBL" id="DXCK01000118">
    <property type="protein sequence ID" value="HIZ02309.1"/>
    <property type="molecule type" value="Genomic_DNA"/>
</dbReference>
<dbReference type="InterPro" id="IPR045724">
    <property type="entry name" value="DUF6078"/>
</dbReference>
<name>A0A9D2A6R6_9BACE</name>
<comment type="caution">
    <text evidence="1">The sequence shown here is derived from an EMBL/GenBank/DDBJ whole genome shotgun (WGS) entry which is preliminary data.</text>
</comment>
<protein>
    <submittedName>
        <fullName evidence="1">Uncharacterized protein</fullName>
    </submittedName>
</protein>
<reference evidence="1" key="2">
    <citation type="submission" date="2021-04" db="EMBL/GenBank/DDBJ databases">
        <authorList>
            <person name="Gilroy R."/>
        </authorList>
    </citation>
    <scope>NUCLEOTIDE SEQUENCE</scope>
    <source>
        <strain evidence="1">ChiHjej12B11-24981</strain>
    </source>
</reference>
<sequence>MRIFVHKNPSFMEESFDYNQVPTYFVHCFNGGCPRAGECLRQLAARHVSPTRPTVEALSPAVWPADGAACAWFRPIRRIRMAWGVRGAIARMPYNEGRLVVKALNQMYPKVTLNRITTHERPLPPAEQRRIEALFASHGVTDGQVFDRVEMRYEW</sequence>